<dbReference type="EMBL" id="BNAY01000008">
    <property type="protein sequence ID" value="GHH29468.1"/>
    <property type="molecule type" value="Genomic_DNA"/>
</dbReference>
<keyword evidence="2" id="KW-1185">Reference proteome</keyword>
<reference evidence="2" key="1">
    <citation type="journal article" date="2019" name="Int. J. Syst. Evol. Microbiol.">
        <title>The Global Catalogue of Microorganisms (GCM) 10K type strain sequencing project: providing services to taxonomists for standard genome sequencing and annotation.</title>
        <authorList>
            <consortium name="The Broad Institute Genomics Platform"/>
            <consortium name="The Broad Institute Genome Sequencing Center for Infectious Disease"/>
            <person name="Wu L."/>
            <person name="Ma J."/>
        </authorList>
    </citation>
    <scope>NUCLEOTIDE SEQUENCE [LARGE SCALE GENOMIC DNA]</scope>
    <source>
        <strain evidence="2">CGMCC 4.7683</strain>
    </source>
</reference>
<name>A0ABQ3LYJ7_9PSEU</name>
<sequence>MRADRLADQPRGAVERRHPVEGREQLFPLAKKPAEHRAVLGGEVFNDVPSRRHALTIAHRSGFRTYPTGEGASVRPGPRLS</sequence>
<evidence type="ECO:0000313" key="2">
    <source>
        <dbReference type="Proteomes" id="UP000635387"/>
    </source>
</evidence>
<accession>A0ABQ3LYJ7</accession>
<gene>
    <name evidence="1" type="ORF">GCM10017790_61700</name>
</gene>
<comment type="caution">
    <text evidence="1">The sequence shown here is derived from an EMBL/GenBank/DDBJ whole genome shotgun (WGS) entry which is preliminary data.</text>
</comment>
<proteinExistence type="predicted"/>
<protein>
    <submittedName>
        <fullName evidence="1">Uncharacterized protein</fullName>
    </submittedName>
</protein>
<organism evidence="1 2">
    <name type="scientific">Amycolatopsis oliviviridis</name>
    <dbReference type="NCBI Taxonomy" id="1471590"/>
    <lineage>
        <taxon>Bacteria</taxon>
        <taxon>Bacillati</taxon>
        <taxon>Actinomycetota</taxon>
        <taxon>Actinomycetes</taxon>
        <taxon>Pseudonocardiales</taxon>
        <taxon>Pseudonocardiaceae</taxon>
        <taxon>Amycolatopsis</taxon>
    </lineage>
</organism>
<evidence type="ECO:0000313" key="1">
    <source>
        <dbReference type="EMBL" id="GHH29468.1"/>
    </source>
</evidence>
<dbReference type="Proteomes" id="UP000635387">
    <property type="component" value="Unassembled WGS sequence"/>
</dbReference>